<keyword evidence="2" id="KW-1185">Reference proteome</keyword>
<accession>A0ABY8X075</accession>
<organism evidence="1 2">
    <name type="scientific">Paenibacillus polygoni</name>
    <dbReference type="NCBI Taxonomy" id="3050112"/>
    <lineage>
        <taxon>Bacteria</taxon>
        <taxon>Bacillati</taxon>
        <taxon>Bacillota</taxon>
        <taxon>Bacilli</taxon>
        <taxon>Bacillales</taxon>
        <taxon>Paenibacillaceae</taxon>
        <taxon>Paenibacillus</taxon>
    </lineage>
</organism>
<dbReference type="EMBL" id="CP127162">
    <property type="protein sequence ID" value="WIV18892.1"/>
    <property type="molecule type" value="Genomic_DNA"/>
</dbReference>
<evidence type="ECO:0000313" key="1">
    <source>
        <dbReference type="EMBL" id="WIV18892.1"/>
    </source>
</evidence>
<sequence>MNQLADFIQKNSQYSVISSYIAIADLLVDIINFCNSRSYSTRDLLNKYFKIIKLLSQLYNDVLNSYKFKIYFKGTDKYKILKKIINYEIVILQDGETRARSKEGCFEFNILLLSEETVSEGMFFNDFDEVITYDKLMNDLYGLSNNIYNSNYDYNFLVNAITKAKEAATESIIIGSSYPMFGIDDRRISQSTVNLSLPSQDIYYSLLIAKSVIDKNNSIKEVYLGTGYWSFHFDLSKAKNSAITRIEKVYYPIFRDSNNYIYEDLKRISDISMFVPPLITKIFDVDELYRIFGHLIFRHYNSSYFHANLSRAERTELIPCALTKLDALKKREIGIARAGQHNKLIKFKQTRINSQIMLNEFLTYLYKKKIKLIILNFPSTKYYANSLDNQFEKEYYQIIKELKTIHDFEFIDLKENIEFEEEDFVDMDHMNEKGAKKVTELLNIRLNSKRI</sequence>
<dbReference type="Gene3D" id="3.40.50.1110">
    <property type="entry name" value="SGNH hydrolase"/>
    <property type="match status" value="1"/>
</dbReference>
<evidence type="ECO:0000313" key="2">
    <source>
        <dbReference type="Proteomes" id="UP001236415"/>
    </source>
</evidence>
<gene>
    <name evidence="1" type="ORF">QPK24_21625</name>
</gene>
<dbReference type="RefSeq" id="WP_285744604.1">
    <property type="nucleotide sequence ID" value="NZ_CP127162.1"/>
</dbReference>
<dbReference type="Proteomes" id="UP001236415">
    <property type="component" value="Chromosome"/>
</dbReference>
<dbReference type="SUPFAM" id="SSF52266">
    <property type="entry name" value="SGNH hydrolase"/>
    <property type="match status" value="1"/>
</dbReference>
<name>A0ABY8X075_9BACL</name>
<evidence type="ECO:0008006" key="3">
    <source>
        <dbReference type="Google" id="ProtNLM"/>
    </source>
</evidence>
<proteinExistence type="predicted"/>
<reference evidence="1 2" key="1">
    <citation type="submission" date="2023-06" db="EMBL/GenBank/DDBJ databases">
        <title>Paenibacillus polygonum sp. nov., an endophytic bacterium, isolated from Polygonum lapathifolium L. in Nanji Wetland National Nature Reserve, South of Poyang Lake, Jiangxi Province, China.</title>
        <authorList>
            <person name="Yu Z."/>
        </authorList>
    </citation>
    <scope>NUCLEOTIDE SEQUENCE [LARGE SCALE GENOMIC DNA]</scope>
    <source>
        <strain evidence="1 2">C31</strain>
    </source>
</reference>
<protein>
    <recommendedName>
        <fullName evidence="3">GDSL-like lipase/acylhydrolase family protein</fullName>
    </recommendedName>
</protein>
<dbReference type="InterPro" id="IPR036514">
    <property type="entry name" value="SGNH_hydro_sf"/>
</dbReference>